<gene>
    <name evidence="1" type="ORF">ABIE04_000059</name>
</gene>
<evidence type="ECO:0000313" key="2">
    <source>
        <dbReference type="Proteomes" id="UP001549251"/>
    </source>
</evidence>
<protein>
    <submittedName>
        <fullName evidence="1">Uncharacterized protein</fullName>
    </submittedName>
</protein>
<dbReference type="Proteomes" id="UP001549251">
    <property type="component" value="Unassembled WGS sequence"/>
</dbReference>
<dbReference type="EMBL" id="JBEPSD010000001">
    <property type="protein sequence ID" value="MET4567732.1"/>
    <property type="molecule type" value="Genomic_DNA"/>
</dbReference>
<proteinExistence type="predicted"/>
<reference evidence="1 2" key="1">
    <citation type="submission" date="2024-06" db="EMBL/GenBank/DDBJ databases">
        <title>Sorghum-associated microbial communities from plants grown in Nebraska, USA.</title>
        <authorList>
            <person name="Schachtman D."/>
        </authorList>
    </citation>
    <scope>NUCLEOTIDE SEQUENCE [LARGE SCALE GENOMIC DNA]</scope>
    <source>
        <strain evidence="1 2">1757</strain>
    </source>
</reference>
<comment type="caution">
    <text evidence="1">The sequence shown here is derived from an EMBL/GenBank/DDBJ whole genome shotgun (WGS) entry which is preliminary data.</text>
</comment>
<evidence type="ECO:0000313" key="1">
    <source>
        <dbReference type="EMBL" id="MET4567732.1"/>
    </source>
</evidence>
<sequence>MDAHKKGRSRGLSHGIGRLDSALASLETGVALADHEHLAATAHNLAVAMPRLGGLQRVKHLHGQLLTLNENVSTQV</sequence>
<keyword evidence="2" id="KW-1185">Reference proteome</keyword>
<name>A0ABV2PRS9_9GAMM</name>
<accession>A0ABV2PRS9</accession>
<organism evidence="1 2">
    <name type="scientific">Rhodanobacter soli</name>
    <dbReference type="NCBI Taxonomy" id="590609"/>
    <lineage>
        <taxon>Bacteria</taxon>
        <taxon>Pseudomonadati</taxon>
        <taxon>Pseudomonadota</taxon>
        <taxon>Gammaproteobacteria</taxon>
        <taxon>Lysobacterales</taxon>
        <taxon>Rhodanobacteraceae</taxon>
        <taxon>Rhodanobacter</taxon>
    </lineage>
</organism>